<dbReference type="EMBL" id="CP025543">
    <property type="protein sequence ID" value="AUM62632.1"/>
    <property type="molecule type" value="Genomic_DNA"/>
</dbReference>
<evidence type="ECO:0000256" key="1">
    <source>
        <dbReference type="SAM" id="Phobius"/>
    </source>
</evidence>
<keyword evidence="1" id="KW-1133">Transmembrane helix</keyword>
<dbReference type="NCBIfam" id="NF033571">
    <property type="entry name" value="motil_scm1_spiro"/>
    <property type="match status" value="1"/>
</dbReference>
<feature type="transmembrane region" description="Helical" evidence="1">
    <location>
        <begin position="87"/>
        <end position="116"/>
    </location>
</feature>
<keyword evidence="1" id="KW-0472">Membrane</keyword>
<accession>A0A2K9LUA5</accession>
<keyword evidence="1" id="KW-0812">Transmembrane</keyword>
<feature type="transmembrane region" description="Helical" evidence="1">
    <location>
        <begin position="136"/>
        <end position="159"/>
    </location>
</feature>
<dbReference type="AlphaFoldDB" id="A0A2K9LUA5"/>
<dbReference type="KEGG" id="smoo:SMONO_v1c03830"/>
<feature type="transmembrane region" description="Helical" evidence="1">
    <location>
        <begin position="7"/>
        <end position="27"/>
    </location>
</feature>
<dbReference type="Proteomes" id="UP000234790">
    <property type="component" value="Chromosome"/>
</dbReference>
<feature type="transmembrane region" description="Helical" evidence="1">
    <location>
        <begin position="272"/>
        <end position="294"/>
    </location>
</feature>
<feature type="transmembrane region" description="Helical" evidence="1">
    <location>
        <begin position="62"/>
        <end position="80"/>
    </location>
</feature>
<feature type="transmembrane region" description="Helical" evidence="1">
    <location>
        <begin position="335"/>
        <end position="358"/>
    </location>
</feature>
<feature type="transmembrane region" description="Helical" evidence="1">
    <location>
        <begin position="370"/>
        <end position="388"/>
    </location>
</feature>
<dbReference type="OrthoDB" id="388821at2"/>
<dbReference type="RefSeq" id="WP_101780691.1">
    <property type="nucleotide sequence ID" value="NZ_CP025543.1"/>
</dbReference>
<sequence length="393" mass="44077">MKHRNTYTFAIVITVLLVIAFIVAGTVGKTVDVEAILQYKMQNASWKEIEGMDQLAKNVNSPLSLAFFLFGVGGIGELAGTPGWFGLMVFTVTSVIIIPALLIFFVALLSVLSVLFGVEFVRRDAEVNKIKMIGKWGMYAGFAATFLFALIGVVLFCSIEQSLKQDLNFKFNNYDAFGIMTFLTFLSNGTVFGGVKSELLSNEHVISSLNAGITFLVVLLPMAAIVMMAFASMYIGVFISKRESKTSRFFNWLKNIRIDSLRDYISLNIKNPWIWILSLTFIATVIIPGFVHPYQTTTQILISAINLVSIPLVFSPMIVGYFMAKGIKRFNYNMLMFVQIIILMGATWIFQLNSWIFLKDSMFWNSWMSAFIPFSTCTLSLVSAFGFIKFSDK</sequence>
<evidence type="ECO:0000313" key="2">
    <source>
        <dbReference type="EMBL" id="AUM62632.1"/>
    </source>
</evidence>
<evidence type="ECO:0000313" key="3">
    <source>
        <dbReference type="Proteomes" id="UP000234790"/>
    </source>
</evidence>
<protein>
    <submittedName>
        <fullName evidence="2">Uncharacterized protein</fullName>
    </submittedName>
</protein>
<feature type="transmembrane region" description="Helical" evidence="1">
    <location>
        <begin position="171"/>
        <end position="193"/>
    </location>
</feature>
<gene>
    <name evidence="2" type="ORF">SMONO_v1c03830</name>
</gene>
<keyword evidence="3" id="KW-1185">Reference proteome</keyword>
<feature type="transmembrane region" description="Helical" evidence="1">
    <location>
        <begin position="213"/>
        <end position="239"/>
    </location>
</feature>
<feature type="transmembrane region" description="Helical" evidence="1">
    <location>
        <begin position="300"/>
        <end position="323"/>
    </location>
</feature>
<reference evidence="2 3" key="1">
    <citation type="submission" date="2017-12" db="EMBL/GenBank/DDBJ databases">
        <title>Complete genome sequence of Spiroplasma monobiae MQ-1 (ATCC 33825).</title>
        <authorList>
            <person name="Tsai Y.-M."/>
            <person name="Lo W.-S."/>
            <person name="Wu P.-S."/>
            <person name="Cho S.-T."/>
            <person name="Kuo C.-H."/>
        </authorList>
    </citation>
    <scope>NUCLEOTIDE SEQUENCE [LARGE SCALE GENOMIC DNA]</scope>
    <source>
        <strain evidence="2 3">MQ-1</strain>
    </source>
</reference>
<name>A0A2K9LUA5_SPISQ</name>
<proteinExistence type="predicted"/>
<organism evidence="2 3">
    <name type="scientific">Spiroplasma monobiae MQ-1</name>
    <dbReference type="NCBI Taxonomy" id="1336748"/>
    <lineage>
        <taxon>Bacteria</taxon>
        <taxon>Bacillati</taxon>
        <taxon>Mycoplasmatota</taxon>
        <taxon>Mollicutes</taxon>
        <taxon>Entomoplasmatales</taxon>
        <taxon>Spiroplasmataceae</taxon>
        <taxon>Spiroplasma</taxon>
    </lineage>
</organism>